<dbReference type="Proteomes" id="UP000199475">
    <property type="component" value="Unassembled WGS sequence"/>
</dbReference>
<name>A0A1G9HNU8_9ACTN</name>
<evidence type="ECO:0000313" key="3">
    <source>
        <dbReference type="Proteomes" id="UP000199475"/>
    </source>
</evidence>
<dbReference type="InterPro" id="IPR006311">
    <property type="entry name" value="TAT_signal"/>
</dbReference>
<accession>A0A1G9HNU8</accession>
<dbReference type="InterPro" id="IPR015943">
    <property type="entry name" value="WD40/YVTN_repeat-like_dom_sf"/>
</dbReference>
<dbReference type="AlphaFoldDB" id="A0A1G9HNU8"/>
<keyword evidence="3" id="KW-1185">Reference proteome</keyword>
<dbReference type="SUPFAM" id="SSF50952">
    <property type="entry name" value="Soluble quinoprotein glucose dehydrogenase"/>
    <property type="match status" value="1"/>
</dbReference>
<evidence type="ECO:0000256" key="1">
    <source>
        <dbReference type="SAM" id="MobiDB-lite"/>
    </source>
</evidence>
<feature type="compositionally biased region" description="Polar residues" evidence="1">
    <location>
        <begin position="388"/>
        <end position="398"/>
    </location>
</feature>
<dbReference type="EMBL" id="FNGP01000001">
    <property type="protein sequence ID" value="SDL14562.1"/>
    <property type="molecule type" value="Genomic_DNA"/>
</dbReference>
<dbReference type="InterPro" id="IPR011041">
    <property type="entry name" value="Quinoprot_gluc/sorb_DH_b-prop"/>
</dbReference>
<evidence type="ECO:0000313" key="2">
    <source>
        <dbReference type="EMBL" id="SDL14562.1"/>
    </source>
</evidence>
<dbReference type="Gene3D" id="2.130.10.10">
    <property type="entry name" value="YVTN repeat-like/Quinoprotein amine dehydrogenase"/>
    <property type="match status" value="1"/>
</dbReference>
<dbReference type="STRING" id="686624.SAMN04488242_0432"/>
<dbReference type="SUPFAM" id="SSF63829">
    <property type="entry name" value="Calcium-dependent phosphotriesterase"/>
    <property type="match status" value="1"/>
</dbReference>
<protein>
    <submittedName>
        <fullName evidence="2">Uncharacterized protein</fullName>
    </submittedName>
</protein>
<feature type="region of interest" description="Disordered" evidence="1">
    <location>
        <begin position="381"/>
        <end position="400"/>
    </location>
</feature>
<organism evidence="2 3">
    <name type="scientific">Tessaracoccus oleiagri</name>
    <dbReference type="NCBI Taxonomy" id="686624"/>
    <lineage>
        <taxon>Bacteria</taxon>
        <taxon>Bacillati</taxon>
        <taxon>Actinomycetota</taxon>
        <taxon>Actinomycetes</taxon>
        <taxon>Propionibacteriales</taxon>
        <taxon>Propionibacteriaceae</taxon>
        <taxon>Tessaracoccus</taxon>
    </lineage>
</organism>
<sequence>MVQLNRRTFLAGSGAVAGTALLTQQGLATLATAAPYEGAREPLLYGPAARTAAVRGAAYLDGLVYIASRHPVGPGVVRLGVFDPFTGAEVAVHDLDLGARSGNNQMVADDRYVYIGPAGSAHVWRFDPATAAVEPFVEVGAANTWTYSMRVHGDHLWIGTYPTCRLYRVHRATGERTDFGRVGTSMYTTGIAVDDEYVYASTAAPGALKVYDHGGALVSDLTPLLEPSPVGTLDLAVSGGTVYVSCGRFIISMKPDGSERVSRPIAEEDRYVDKLAVTPDGRVLALARLTSNYWEVTPDGLEHLGRPWQDVENAGFFPVTDDTVVGVTGAGHVWSSPIGGEALVTSTALTGFGYPEVVQSMLAHSDGSVWAAGHFAITVHRPKDRNNGRGNRQQTGSTVPPKLIEINGEPKSMVETVDGTVVVGMYPSTQVIAIASDTLEQRVLGTIDNEQMRPLAIAYDPARGDVLIPTTGKHLVHTGAVTFANPVTGAFDVRRDFLPDQNIRNVVVVGDFAYVAGDTFAEASSNPGPRSVASIAEIDLRTRTVRRTFEPVAWAAYEDITVRDGILFATGRNPRGAWLAFDLASEQVIATGDIGGVGGLDTHLGRTWVWNGTHGRIQELSTAGGGTVVTHYDSIPGGFYNRAEPSFVGDARGTWGMHGTDLAWFPLPK</sequence>
<dbReference type="OrthoDB" id="3713209at2"/>
<dbReference type="PROSITE" id="PS51318">
    <property type="entry name" value="TAT"/>
    <property type="match status" value="1"/>
</dbReference>
<proteinExistence type="predicted"/>
<gene>
    <name evidence="2" type="ORF">SAMN04488242_0432</name>
</gene>
<dbReference type="SUPFAM" id="SSF50969">
    <property type="entry name" value="YVTN repeat-like/Quinoprotein amine dehydrogenase"/>
    <property type="match status" value="1"/>
</dbReference>
<dbReference type="InterPro" id="IPR011044">
    <property type="entry name" value="Quino_amine_DH_bsu"/>
</dbReference>
<dbReference type="RefSeq" id="WP_093248524.1">
    <property type="nucleotide sequence ID" value="NZ_FNGP01000001.1"/>
</dbReference>
<reference evidence="2 3" key="1">
    <citation type="submission" date="2016-10" db="EMBL/GenBank/DDBJ databases">
        <authorList>
            <person name="de Groot N.N."/>
        </authorList>
    </citation>
    <scope>NUCLEOTIDE SEQUENCE [LARGE SCALE GENOMIC DNA]</scope>
    <source>
        <strain evidence="2 3">CGMCC 1.9159</strain>
    </source>
</reference>